<protein>
    <submittedName>
        <fullName evidence="1">Uncharacterized protein</fullName>
    </submittedName>
</protein>
<comment type="caution">
    <text evidence="1">The sequence shown here is derived from an EMBL/GenBank/DDBJ whole genome shotgun (WGS) entry which is preliminary data.</text>
</comment>
<keyword evidence="2" id="KW-1185">Reference proteome</keyword>
<reference evidence="1" key="1">
    <citation type="submission" date="2023-10" db="EMBL/GenBank/DDBJ databases">
        <authorList>
            <person name="Rodriguez Cubillos JULIANA M."/>
            <person name="De Vega J."/>
        </authorList>
    </citation>
    <scope>NUCLEOTIDE SEQUENCE</scope>
</reference>
<organism evidence="1 2">
    <name type="scientific">Trifolium pratense</name>
    <name type="common">Red clover</name>
    <dbReference type="NCBI Taxonomy" id="57577"/>
    <lineage>
        <taxon>Eukaryota</taxon>
        <taxon>Viridiplantae</taxon>
        <taxon>Streptophyta</taxon>
        <taxon>Embryophyta</taxon>
        <taxon>Tracheophyta</taxon>
        <taxon>Spermatophyta</taxon>
        <taxon>Magnoliopsida</taxon>
        <taxon>eudicotyledons</taxon>
        <taxon>Gunneridae</taxon>
        <taxon>Pentapetalae</taxon>
        <taxon>rosids</taxon>
        <taxon>fabids</taxon>
        <taxon>Fabales</taxon>
        <taxon>Fabaceae</taxon>
        <taxon>Papilionoideae</taxon>
        <taxon>50 kb inversion clade</taxon>
        <taxon>NPAAA clade</taxon>
        <taxon>Hologalegina</taxon>
        <taxon>IRL clade</taxon>
        <taxon>Trifolieae</taxon>
        <taxon>Trifolium</taxon>
    </lineage>
</organism>
<dbReference type="EMBL" id="CASHSV030000513">
    <property type="protein sequence ID" value="CAJ2668726.1"/>
    <property type="molecule type" value="Genomic_DNA"/>
</dbReference>
<accession>A0ACB0LHH8</accession>
<name>A0ACB0LHH8_TRIPR</name>
<evidence type="ECO:0000313" key="1">
    <source>
        <dbReference type="EMBL" id="CAJ2668726.1"/>
    </source>
</evidence>
<evidence type="ECO:0000313" key="2">
    <source>
        <dbReference type="Proteomes" id="UP001177021"/>
    </source>
</evidence>
<gene>
    <name evidence="1" type="ORF">MILVUS5_LOCUS33077</name>
</gene>
<sequence length="150" mass="17411">MKQLNINVRLRAIAKCLHHNLCAIEVEDFSGCVTCRLTVIDNNIHGSDNHDLFRRCYRAGRLQPQTQRCFSSIQSFASHTIYSSFLLRLSCSHCFDRLITSSTISTKMKEEKKERRSTRREKKINLGKLVRLAERESEIDGTHHSGQFRE</sequence>
<proteinExistence type="predicted"/>
<dbReference type="Proteomes" id="UP001177021">
    <property type="component" value="Unassembled WGS sequence"/>
</dbReference>